<evidence type="ECO:0000256" key="2">
    <source>
        <dbReference type="ARBA" id="ARBA00038115"/>
    </source>
</evidence>
<dbReference type="PANTHER" id="PTHR22946:SF9">
    <property type="entry name" value="POLYKETIDE TRANSFERASE AF380"/>
    <property type="match status" value="1"/>
</dbReference>
<evidence type="ECO:0000313" key="5">
    <source>
        <dbReference type="Proteomes" id="UP001418444"/>
    </source>
</evidence>
<dbReference type="InterPro" id="IPR029058">
    <property type="entry name" value="AB_hydrolase_fold"/>
</dbReference>
<dbReference type="InterPro" id="IPR050261">
    <property type="entry name" value="FrsA_esterase"/>
</dbReference>
<proteinExistence type="inferred from homology"/>
<evidence type="ECO:0000259" key="3">
    <source>
        <dbReference type="Pfam" id="PF00561"/>
    </source>
</evidence>
<sequence>MPFTTSSVEFASLGTTLRGWFITGDDSSPQPTIVMAHGFAGHKEWVRPFAEALANAGFACLVYDHACFGDSDGEPRQEVDPWRQVEGYRDAVTFAESLPGVDADRIGVWGTSFAGGHAIVVGAVDHRVKAVVAQVPLTAGAPTLERLIPAPMWPIVDETIAADRRAQSAGAAPLTIPSSSADPTEMVAMPGADVYEWLMANGPQISTWRNEVTVSSIDKVRTYTPEAFAERLGTTPIQFIVADGDVLTPVDLALRAHHTVVGPKHLKILGGSHFSVYEENFAEAAETAVAFFSDTLG</sequence>
<organism evidence="4 5">
    <name type="scientific">Gordonia caeni</name>
    <dbReference type="NCBI Taxonomy" id="1007097"/>
    <lineage>
        <taxon>Bacteria</taxon>
        <taxon>Bacillati</taxon>
        <taxon>Actinomycetota</taxon>
        <taxon>Actinomycetes</taxon>
        <taxon>Mycobacteriales</taxon>
        <taxon>Gordoniaceae</taxon>
        <taxon>Gordonia</taxon>
    </lineage>
</organism>
<accession>A0ABP7P166</accession>
<dbReference type="EMBL" id="BAAAZW010000004">
    <property type="protein sequence ID" value="GAA3957408.1"/>
    <property type="molecule type" value="Genomic_DNA"/>
</dbReference>
<protein>
    <submittedName>
        <fullName evidence="4">Alpha/beta hydrolase</fullName>
    </submittedName>
</protein>
<reference evidence="5" key="1">
    <citation type="journal article" date="2019" name="Int. J. Syst. Evol. Microbiol.">
        <title>The Global Catalogue of Microorganisms (GCM) 10K type strain sequencing project: providing services to taxonomists for standard genome sequencing and annotation.</title>
        <authorList>
            <consortium name="The Broad Institute Genomics Platform"/>
            <consortium name="The Broad Institute Genome Sequencing Center for Infectious Disease"/>
            <person name="Wu L."/>
            <person name="Ma J."/>
        </authorList>
    </citation>
    <scope>NUCLEOTIDE SEQUENCE [LARGE SCALE GENOMIC DNA]</scope>
    <source>
        <strain evidence="5">JCM 16923</strain>
    </source>
</reference>
<dbReference type="Proteomes" id="UP001418444">
    <property type="component" value="Unassembled WGS sequence"/>
</dbReference>
<comment type="similarity">
    <text evidence="2">Belongs to the AB hydrolase superfamily. FUS2 hydrolase family.</text>
</comment>
<dbReference type="InterPro" id="IPR000073">
    <property type="entry name" value="AB_hydrolase_1"/>
</dbReference>
<dbReference type="SUPFAM" id="SSF53474">
    <property type="entry name" value="alpha/beta-Hydrolases"/>
    <property type="match status" value="1"/>
</dbReference>
<evidence type="ECO:0000313" key="4">
    <source>
        <dbReference type="EMBL" id="GAA3957408.1"/>
    </source>
</evidence>
<feature type="domain" description="AB hydrolase-1" evidence="3">
    <location>
        <begin position="31"/>
        <end position="148"/>
    </location>
</feature>
<evidence type="ECO:0000256" key="1">
    <source>
        <dbReference type="ARBA" id="ARBA00022801"/>
    </source>
</evidence>
<dbReference type="Gene3D" id="3.40.50.1820">
    <property type="entry name" value="alpha/beta hydrolase"/>
    <property type="match status" value="1"/>
</dbReference>
<dbReference type="Gene3D" id="1.10.10.800">
    <property type="match status" value="1"/>
</dbReference>
<dbReference type="RefSeq" id="WP_344782380.1">
    <property type="nucleotide sequence ID" value="NZ_BAAAZW010000004.1"/>
</dbReference>
<keyword evidence="1 4" id="KW-0378">Hydrolase</keyword>
<gene>
    <name evidence="4" type="ORF">GCM10022231_15760</name>
</gene>
<name>A0ABP7P166_9ACTN</name>
<dbReference type="Pfam" id="PF00561">
    <property type="entry name" value="Abhydrolase_1"/>
    <property type="match status" value="1"/>
</dbReference>
<comment type="caution">
    <text evidence="4">The sequence shown here is derived from an EMBL/GenBank/DDBJ whole genome shotgun (WGS) entry which is preliminary data.</text>
</comment>
<dbReference type="PANTHER" id="PTHR22946">
    <property type="entry name" value="DIENELACTONE HYDROLASE DOMAIN-CONTAINING PROTEIN-RELATED"/>
    <property type="match status" value="1"/>
</dbReference>
<dbReference type="GO" id="GO:0016787">
    <property type="term" value="F:hydrolase activity"/>
    <property type="evidence" value="ECO:0007669"/>
    <property type="project" value="UniProtKB-KW"/>
</dbReference>
<keyword evidence="5" id="KW-1185">Reference proteome</keyword>